<comment type="caution">
    <text evidence="1">The sequence shown here is derived from an EMBL/GenBank/DDBJ whole genome shotgun (WGS) entry which is preliminary data.</text>
</comment>
<evidence type="ECO:0000313" key="1">
    <source>
        <dbReference type="EMBL" id="MFD1570215.1"/>
    </source>
</evidence>
<evidence type="ECO:0000313" key="2">
    <source>
        <dbReference type="Proteomes" id="UP001597185"/>
    </source>
</evidence>
<protein>
    <recommendedName>
        <fullName evidence="3">DUF1102 domain-containing protein</fullName>
    </recommendedName>
</protein>
<dbReference type="RefSeq" id="WP_256396986.1">
    <property type="nucleotide sequence ID" value="NZ_JANHDL010000004.1"/>
</dbReference>
<dbReference type="EMBL" id="JBHUDB010000002">
    <property type="protein sequence ID" value="MFD1570215.1"/>
    <property type="molecule type" value="Genomic_DNA"/>
</dbReference>
<reference evidence="1 2" key="1">
    <citation type="journal article" date="2019" name="Int. J. Syst. Evol. Microbiol.">
        <title>The Global Catalogue of Microorganisms (GCM) 10K type strain sequencing project: providing services to taxonomists for standard genome sequencing and annotation.</title>
        <authorList>
            <consortium name="The Broad Institute Genomics Platform"/>
            <consortium name="The Broad Institute Genome Sequencing Center for Infectious Disease"/>
            <person name="Wu L."/>
            <person name="Ma J."/>
        </authorList>
    </citation>
    <scope>NUCLEOTIDE SEQUENCE [LARGE SCALE GENOMIC DNA]</scope>
    <source>
        <strain evidence="1 2">CGMCC 1.12689</strain>
    </source>
</reference>
<sequence>MTGEADDKYTTPDGSFVFGDGTDPTNVYAFRMTNNLTEQREYALTSYVEPETAGVGVSLFDINGNELGSSAGAITAVSSDLIVMETTASLPGNTGIDITVYEDTDPNDDAAPVNEELVALDDGTNTYELQNIDFDDGNELWFEAEFTTDDTIEEDPSLSEVTLRNDGGDEIQSVDNTGEVVVLDPGQVAYAILAIETSTDDTDISGIVEISSSANEDFS</sequence>
<organism evidence="1 2">
    <name type="scientific">Halorubrum laminariae</name>
    <dbReference type="NCBI Taxonomy" id="1433523"/>
    <lineage>
        <taxon>Archaea</taxon>
        <taxon>Methanobacteriati</taxon>
        <taxon>Methanobacteriota</taxon>
        <taxon>Stenosarchaea group</taxon>
        <taxon>Halobacteria</taxon>
        <taxon>Halobacteriales</taxon>
        <taxon>Haloferacaceae</taxon>
        <taxon>Halorubrum</taxon>
    </lineage>
</organism>
<name>A0ABD6BZV0_9EURY</name>
<dbReference type="Proteomes" id="UP001597185">
    <property type="component" value="Unassembled WGS sequence"/>
</dbReference>
<proteinExistence type="predicted"/>
<evidence type="ECO:0008006" key="3">
    <source>
        <dbReference type="Google" id="ProtNLM"/>
    </source>
</evidence>
<dbReference type="AlphaFoldDB" id="A0ABD6BZV0"/>
<keyword evidence="2" id="KW-1185">Reference proteome</keyword>
<accession>A0ABD6BZV0</accession>
<gene>
    <name evidence="1" type="ORF">ACFR9T_06385</name>
</gene>